<evidence type="ECO:0000256" key="2">
    <source>
        <dbReference type="SAM" id="SignalP"/>
    </source>
</evidence>
<accession>A0A4C1YWZ3</accession>
<dbReference type="EMBL" id="BGZK01001404">
    <property type="protein sequence ID" value="GBP79179.1"/>
    <property type="molecule type" value="Genomic_DNA"/>
</dbReference>
<evidence type="ECO:0000313" key="3">
    <source>
        <dbReference type="EMBL" id="GBP79179.1"/>
    </source>
</evidence>
<name>A0A4C1YWZ3_EUMVA</name>
<sequence length="145" mass="15926">MLSAFRRARRFPRCAFLSLLDFLVFDLDITTEAIAPQCSPSTSSELDGPETRSHTSIGLQFGVQKHNGGGPGERDQETRSGRSARLAAETLCHVEINGDIVVWVVAVDGVIAINEAPERARSRRDPVVDPLTERLLSLWTGQNII</sequence>
<proteinExistence type="predicted"/>
<dbReference type="AlphaFoldDB" id="A0A4C1YWZ3"/>
<keyword evidence="4" id="KW-1185">Reference proteome</keyword>
<dbReference type="Proteomes" id="UP000299102">
    <property type="component" value="Unassembled WGS sequence"/>
</dbReference>
<organism evidence="3 4">
    <name type="scientific">Eumeta variegata</name>
    <name type="common">Bagworm moth</name>
    <name type="synonym">Eumeta japonica</name>
    <dbReference type="NCBI Taxonomy" id="151549"/>
    <lineage>
        <taxon>Eukaryota</taxon>
        <taxon>Metazoa</taxon>
        <taxon>Ecdysozoa</taxon>
        <taxon>Arthropoda</taxon>
        <taxon>Hexapoda</taxon>
        <taxon>Insecta</taxon>
        <taxon>Pterygota</taxon>
        <taxon>Neoptera</taxon>
        <taxon>Endopterygota</taxon>
        <taxon>Lepidoptera</taxon>
        <taxon>Glossata</taxon>
        <taxon>Ditrysia</taxon>
        <taxon>Tineoidea</taxon>
        <taxon>Psychidae</taxon>
        <taxon>Oiketicinae</taxon>
        <taxon>Eumeta</taxon>
    </lineage>
</organism>
<feature type="region of interest" description="Disordered" evidence="1">
    <location>
        <begin position="59"/>
        <end position="82"/>
    </location>
</feature>
<feature type="chain" id="PRO_5020033193" description="Secreted protein" evidence="2">
    <location>
        <begin position="27"/>
        <end position="145"/>
    </location>
</feature>
<keyword evidence="2" id="KW-0732">Signal</keyword>
<evidence type="ECO:0000313" key="4">
    <source>
        <dbReference type="Proteomes" id="UP000299102"/>
    </source>
</evidence>
<feature type="signal peptide" evidence="2">
    <location>
        <begin position="1"/>
        <end position="26"/>
    </location>
</feature>
<protein>
    <recommendedName>
        <fullName evidence="5">Secreted protein</fullName>
    </recommendedName>
</protein>
<gene>
    <name evidence="3" type="ORF">EVAR_53045_1</name>
</gene>
<evidence type="ECO:0008006" key="5">
    <source>
        <dbReference type="Google" id="ProtNLM"/>
    </source>
</evidence>
<evidence type="ECO:0000256" key="1">
    <source>
        <dbReference type="SAM" id="MobiDB-lite"/>
    </source>
</evidence>
<reference evidence="3 4" key="1">
    <citation type="journal article" date="2019" name="Commun. Biol.">
        <title>The bagworm genome reveals a unique fibroin gene that provides high tensile strength.</title>
        <authorList>
            <person name="Kono N."/>
            <person name="Nakamura H."/>
            <person name="Ohtoshi R."/>
            <person name="Tomita M."/>
            <person name="Numata K."/>
            <person name="Arakawa K."/>
        </authorList>
    </citation>
    <scope>NUCLEOTIDE SEQUENCE [LARGE SCALE GENOMIC DNA]</scope>
</reference>
<comment type="caution">
    <text evidence="3">The sequence shown here is derived from an EMBL/GenBank/DDBJ whole genome shotgun (WGS) entry which is preliminary data.</text>
</comment>